<name>A0ABU7SGZ8_9ACTN</name>
<proteinExistence type="predicted"/>
<evidence type="ECO:0000313" key="4">
    <source>
        <dbReference type="Proteomes" id="UP001339911"/>
    </source>
</evidence>
<organism evidence="3 4">
    <name type="scientific">Plantactinospora veratri</name>
    <dbReference type="NCBI Taxonomy" id="1436122"/>
    <lineage>
        <taxon>Bacteria</taxon>
        <taxon>Bacillati</taxon>
        <taxon>Actinomycetota</taxon>
        <taxon>Actinomycetes</taxon>
        <taxon>Micromonosporales</taxon>
        <taxon>Micromonosporaceae</taxon>
        <taxon>Plantactinospora</taxon>
    </lineage>
</organism>
<gene>
    <name evidence="3" type="ORF">V1634_20460</name>
</gene>
<reference evidence="3 4" key="1">
    <citation type="submission" date="2024-01" db="EMBL/GenBank/DDBJ databases">
        <title>Genome insights into Plantactinospora veratri sp. nov.</title>
        <authorList>
            <person name="Wang L."/>
        </authorList>
    </citation>
    <scope>NUCLEOTIDE SEQUENCE [LARGE SCALE GENOMIC DNA]</scope>
    <source>
        <strain evidence="3 4">NEAU-FHS4</strain>
    </source>
</reference>
<dbReference type="EMBL" id="JAZGQL010000015">
    <property type="protein sequence ID" value="MEE6309215.1"/>
    <property type="molecule type" value="Genomic_DNA"/>
</dbReference>
<keyword evidence="2" id="KW-1133">Transmembrane helix</keyword>
<keyword evidence="4" id="KW-1185">Reference proteome</keyword>
<feature type="region of interest" description="Disordered" evidence="1">
    <location>
        <begin position="302"/>
        <end position="336"/>
    </location>
</feature>
<comment type="caution">
    <text evidence="3">The sequence shown here is derived from an EMBL/GenBank/DDBJ whole genome shotgun (WGS) entry which is preliminary data.</text>
</comment>
<keyword evidence="2" id="KW-0472">Membrane</keyword>
<evidence type="ECO:0000256" key="1">
    <source>
        <dbReference type="SAM" id="MobiDB-lite"/>
    </source>
</evidence>
<evidence type="ECO:0000313" key="3">
    <source>
        <dbReference type="EMBL" id="MEE6309215.1"/>
    </source>
</evidence>
<evidence type="ECO:0000256" key="2">
    <source>
        <dbReference type="SAM" id="Phobius"/>
    </source>
</evidence>
<feature type="region of interest" description="Disordered" evidence="1">
    <location>
        <begin position="154"/>
        <end position="173"/>
    </location>
</feature>
<protein>
    <submittedName>
        <fullName evidence="3">Uncharacterized protein</fullName>
    </submittedName>
</protein>
<keyword evidence="2" id="KW-0812">Transmembrane</keyword>
<dbReference type="RefSeq" id="WP_331209500.1">
    <property type="nucleotide sequence ID" value="NZ_JAZGQL010000015.1"/>
</dbReference>
<accession>A0ABU7SGZ8</accession>
<sequence length="386" mass="40796">MLDEKDFARLMQAESEPASSRLDVDLAMRTGRRQRWYGRTASAALLVAALGAGVATVPNLVGAADGPSVDEPVAVGFAVPMNVPHLPGLAEAPESIDPEVSYLRFGWVPDGYSTRQYQAGLTLDGPAAFLSASPPDSPNPDGWRGVAVALYPRGVTPPAPQRDSEERGRPIRVTPASVDGQDAVWTTYSGAKLREAFLRWRYAPGSWAEVRVADRTGDVGETALRVAENLGLSSTDRVKLPFGVTGLPAALRPILVNVVDAPSAATRWSATVSFSAAPAGSDPGQQRGTMLDVTAWPYAHQDTEGTNSAGKEFPRPNTSVDGHPAHRGPRSGPATDLTVYDVAGVNVDVHANHPDVLRQLGPEGCVATYRGVHLVDQAGGWKTGLS</sequence>
<dbReference type="Proteomes" id="UP001339911">
    <property type="component" value="Unassembled WGS sequence"/>
</dbReference>
<feature type="transmembrane region" description="Helical" evidence="2">
    <location>
        <begin position="36"/>
        <end position="57"/>
    </location>
</feature>